<protein>
    <submittedName>
        <fullName evidence="1">Uncharacterized protein</fullName>
    </submittedName>
</protein>
<evidence type="ECO:0000313" key="1">
    <source>
        <dbReference type="EMBL" id="KAF4439930.1"/>
    </source>
</evidence>
<accession>A0A8H4JVQ3</accession>
<reference evidence="1" key="1">
    <citation type="submission" date="2020-01" db="EMBL/GenBank/DDBJ databases">
        <title>Identification and distribution of gene clusters putatively required for synthesis of sphingolipid metabolism inhibitors in phylogenetically diverse species of the filamentous fungus Fusarium.</title>
        <authorList>
            <person name="Kim H.-S."/>
            <person name="Busman M."/>
            <person name="Brown D.W."/>
            <person name="Divon H."/>
            <person name="Uhlig S."/>
            <person name="Proctor R.H."/>
        </authorList>
    </citation>
    <scope>NUCLEOTIDE SEQUENCE</scope>
    <source>
        <strain evidence="1">NRRL 53441</strain>
    </source>
</reference>
<evidence type="ECO:0000313" key="2">
    <source>
        <dbReference type="Proteomes" id="UP000605986"/>
    </source>
</evidence>
<comment type="caution">
    <text evidence="1">The sequence shown here is derived from an EMBL/GenBank/DDBJ whole genome shotgun (WGS) entry which is preliminary data.</text>
</comment>
<gene>
    <name evidence="1" type="ORF">F53441_12431</name>
</gene>
<proteinExistence type="predicted"/>
<dbReference type="AlphaFoldDB" id="A0A8H4JVQ3"/>
<dbReference type="EMBL" id="JAADJG010000670">
    <property type="protein sequence ID" value="KAF4439930.1"/>
    <property type="molecule type" value="Genomic_DNA"/>
</dbReference>
<dbReference type="OrthoDB" id="3927840at2759"/>
<sequence length="232" mass="26142">MLDRPISSTLSSRDNAPLPHEKVCVYDWGEPESDYGSLDGEAVIPRPLGGCLASYRTGELKLPKLRHLYLGQPTESVYGSMDYGWSSRAETACYEDWLKILQACIGTIGTLVLEQRPAADYIERDGYSEHDWMTQCVNSDACQKLFDMIETVMDGNESGTPLSQVYMYGIAAGSYHRGVECEARLGQWCFFDKYEGTADWWSCWNGASDPEDDEVEEDVTPDKKWDDVLLKV</sequence>
<dbReference type="Proteomes" id="UP000605986">
    <property type="component" value="Unassembled WGS sequence"/>
</dbReference>
<keyword evidence="2" id="KW-1185">Reference proteome</keyword>
<organism evidence="1 2">
    <name type="scientific">Fusarium austroafricanum</name>
    <dbReference type="NCBI Taxonomy" id="2364996"/>
    <lineage>
        <taxon>Eukaryota</taxon>
        <taxon>Fungi</taxon>
        <taxon>Dikarya</taxon>
        <taxon>Ascomycota</taxon>
        <taxon>Pezizomycotina</taxon>
        <taxon>Sordariomycetes</taxon>
        <taxon>Hypocreomycetidae</taxon>
        <taxon>Hypocreales</taxon>
        <taxon>Nectriaceae</taxon>
        <taxon>Fusarium</taxon>
        <taxon>Fusarium concolor species complex</taxon>
    </lineage>
</organism>
<name>A0A8H4JVQ3_9HYPO</name>